<gene>
    <name evidence="6" type="ORF">CBF35_00425</name>
</gene>
<dbReference type="Proteomes" id="UP000287239">
    <property type="component" value="Unassembled WGS sequence"/>
</dbReference>
<reference evidence="6 7" key="1">
    <citation type="submission" date="2017-05" db="EMBL/GenBank/DDBJ databases">
        <title>Vagococcus spp. assemblies.</title>
        <authorList>
            <person name="Gulvik C.A."/>
        </authorList>
    </citation>
    <scope>NUCLEOTIDE SEQUENCE [LARGE SCALE GENOMIC DNA]</scope>
    <source>
        <strain evidence="6 7">NCFB 2777</strain>
    </source>
</reference>
<dbReference type="Gene3D" id="3.90.220.20">
    <property type="entry name" value="DNA methylase specificity domains"/>
    <property type="match status" value="2"/>
</dbReference>
<name>A0A429ZVN2_9ENTE</name>
<comment type="similarity">
    <text evidence="1">Belongs to the type-I restriction system S methylase family.</text>
</comment>
<evidence type="ECO:0000313" key="7">
    <source>
        <dbReference type="Proteomes" id="UP000287239"/>
    </source>
</evidence>
<proteinExistence type="inferred from homology"/>
<comment type="subunit">
    <text evidence="4">The methyltransferase is composed of M and S polypeptides.</text>
</comment>
<evidence type="ECO:0000256" key="1">
    <source>
        <dbReference type="ARBA" id="ARBA00010923"/>
    </source>
</evidence>
<dbReference type="Pfam" id="PF01420">
    <property type="entry name" value="Methylase_S"/>
    <property type="match status" value="2"/>
</dbReference>
<sequence>MIDTKALRDKILDMAMSGKLVPQDDNDEPATKLLNRVLTENKKMNKCDKEQTKIFSNDDGLKYEETQNGTIRSVVLPFEFPEWWEVQRFSTLISLVRGSSPRPIKQYVTDSKNGVNWIKIGDTVKDEKYIESTNEKITVEGSKKSRSVNSGDFILSNSMSFGRPYILKIDGFIHDGWFALRNFEQSYDSDFLYWLISSKIVMQQFSTNATGSTVKNINSDIVNTTFMPLPPLNEQKRIVTKIEELFNLIDIIENESIAYEVIAKQLESKVLDLAMQGKLVGQNPEDQPASKLLDKISTKKKKLIADGLIKKEKKLAPITDEEKPFGIPKSWEWARLSNIGIVTSGGTPKTKIIEYWDEGIIPWITPADMGKQKEKNIKWTSKKITEKGLSKSSAQLIRKKSIVFSSRAPIGHINIVNFDYTTNQGCKSFTPVLTDLEFSYYVLKRMTNYIASKGTGTTFKEVSGKVFGESQIPIPPLNEQKRIVKKIEEVFKLINS</sequence>
<dbReference type="RefSeq" id="WP_126777913.1">
    <property type="nucleotide sequence ID" value="NZ_NGJU01000001.1"/>
</dbReference>
<dbReference type="InterPro" id="IPR051212">
    <property type="entry name" value="Type-I_RE_S_subunit"/>
</dbReference>
<evidence type="ECO:0000313" key="6">
    <source>
        <dbReference type="EMBL" id="RST97792.1"/>
    </source>
</evidence>
<dbReference type="CDD" id="cd17273">
    <property type="entry name" value="RMtype1_S_EcoJA69PI-TRD1-CR1_like"/>
    <property type="match status" value="1"/>
</dbReference>
<dbReference type="OrthoDB" id="9795776at2"/>
<evidence type="ECO:0000256" key="3">
    <source>
        <dbReference type="ARBA" id="ARBA00023125"/>
    </source>
</evidence>
<keyword evidence="2" id="KW-0680">Restriction system</keyword>
<evidence type="ECO:0000256" key="4">
    <source>
        <dbReference type="ARBA" id="ARBA00038652"/>
    </source>
</evidence>
<feature type="domain" description="Type I restriction modification DNA specificity" evidence="5">
    <location>
        <begin position="84"/>
        <end position="255"/>
    </location>
</feature>
<keyword evidence="7" id="KW-1185">Reference proteome</keyword>
<dbReference type="SUPFAM" id="SSF116734">
    <property type="entry name" value="DNA methylase specificity domain"/>
    <property type="match status" value="2"/>
</dbReference>
<dbReference type="GeneID" id="98566817"/>
<dbReference type="PANTHER" id="PTHR43140:SF1">
    <property type="entry name" value="TYPE I RESTRICTION ENZYME ECOKI SPECIFICITY SUBUNIT"/>
    <property type="match status" value="1"/>
</dbReference>
<dbReference type="InterPro" id="IPR000055">
    <property type="entry name" value="Restrct_endonuc_typeI_TRD"/>
</dbReference>
<dbReference type="PANTHER" id="PTHR43140">
    <property type="entry name" value="TYPE-1 RESTRICTION ENZYME ECOKI SPECIFICITY PROTEIN"/>
    <property type="match status" value="1"/>
</dbReference>
<accession>A0A429ZVN2</accession>
<dbReference type="AlphaFoldDB" id="A0A429ZVN2"/>
<feature type="domain" description="Type I restriction modification DNA specificity" evidence="5">
    <location>
        <begin position="328"/>
        <end position="492"/>
    </location>
</feature>
<dbReference type="CDD" id="cd17283">
    <property type="entry name" value="RMtype1_S_Hpy180ORF7835P_TRD2-CR2_like"/>
    <property type="match status" value="1"/>
</dbReference>
<organism evidence="6 7">
    <name type="scientific">Vagococcus salmoninarum</name>
    <dbReference type="NCBI Taxonomy" id="2739"/>
    <lineage>
        <taxon>Bacteria</taxon>
        <taxon>Bacillati</taxon>
        <taxon>Bacillota</taxon>
        <taxon>Bacilli</taxon>
        <taxon>Lactobacillales</taxon>
        <taxon>Enterococcaceae</taxon>
        <taxon>Vagococcus</taxon>
    </lineage>
</organism>
<dbReference type="EMBL" id="NGJU01000001">
    <property type="protein sequence ID" value="RST97792.1"/>
    <property type="molecule type" value="Genomic_DNA"/>
</dbReference>
<evidence type="ECO:0000259" key="5">
    <source>
        <dbReference type="Pfam" id="PF01420"/>
    </source>
</evidence>
<dbReference type="GO" id="GO:0009307">
    <property type="term" value="P:DNA restriction-modification system"/>
    <property type="evidence" value="ECO:0007669"/>
    <property type="project" value="UniProtKB-KW"/>
</dbReference>
<comment type="caution">
    <text evidence="6">The sequence shown here is derived from an EMBL/GenBank/DDBJ whole genome shotgun (WGS) entry which is preliminary data.</text>
</comment>
<keyword evidence="3" id="KW-0238">DNA-binding</keyword>
<dbReference type="InterPro" id="IPR044946">
    <property type="entry name" value="Restrct_endonuc_typeI_TRD_sf"/>
</dbReference>
<dbReference type="GO" id="GO:0003677">
    <property type="term" value="F:DNA binding"/>
    <property type="evidence" value="ECO:0007669"/>
    <property type="project" value="UniProtKB-KW"/>
</dbReference>
<evidence type="ECO:0000256" key="2">
    <source>
        <dbReference type="ARBA" id="ARBA00022747"/>
    </source>
</evidence>
<protein>
    <recommendedName>
        <fullName evidence="5">Type I restriction modification DNA specificity domain-containing protein</fullName>
    </recommendedName>
</protein>